<accession>A0A914S2H4</accession>
<keyword evidence="1" id="KW-1185">Reference proteome</keyword>
<dbReference type="Proteomes" id="UP000887564">
    <property type="component" value="Unplaced"/>
</dbReference>
<name>A0A914S2H4_PAREQ</name>
<protein>
    <submittedName>
        <fullName evidence="2">Uncharacterized protein</fullName>
    </submittedName>
</protein>
<dbReference type="AlphaFoldDB" id="A0A914S2H4"/>
<reference evidence="2" key="1">
    <citation type="submission" date="2022-11" db="UniProtKB">
        <authorList>
            <consortium name="WormBaseParasite"/>
        </authorList>
    </citation>
    <scope>IDENTIFICATION</scope>
</reference>
<dbReference type="WBParaSite" id="PEQ_0001279801-mRNA-1">
    <property type="protein sequence ID" value="PEQ_0001279801-mRNA-1"/>
    <property type="gene ID" value="PEQ_0001279801"/>
</dbReference>
<evidence type="ECO:0000313" key="2">
    <source>
        <dbReference type="WBParaSite" id="PEQ_0001279801-mRNA-1"/>
    </source>
</evidence>
<proteinExistence type="predicted"/>
<evidence type="ECO:0000313" key="1">
    <source>
        <dbReference type="Proteomes" id="UP000887564"/>
    </source>
</evidence>
<organism evidence="1 2">
    <name type="scientific">Parascaris equorum</name>
    <name type="common">Equine roundworm</name>
    <dbReference type="NCBI Taxonomy" id="6256"/>
    <lineage>
        <taxon>Eukaryota</taxon>
        <taxon>Metazoa</taxon>
        <taxon>Ecdysozoa</taxon>
        <taxon>Nematoda</taxon>
        <taxon>Chromadorea</taxon>
        <taxon>Rhabditida</taxon>
        <taxon>Spirurina</taxon>
        <taxon>Ascaridomorpha</taxon>
        <taxon>Ascaridoidea</taxon>
        <taxon>Ascarididae</taxon>
        <taxon>Parascaris</taxon>
    </lineage>
</organism>
<sequence>MVGSIPSPEKDGDTLHESSFQIIAFIKPGDLIGERQKKRLRHTKITLATGQLSRETETIADHLNGRTSVITNVMKTLQSPFSSPTQLVEKVSSNLQAAQQQPSLRPRLQVNAALIWW</sequence>